<dbReference type="PANTHER" id="PTHR10851:SF0">
    <property type="entry name" value="PYRIDOXINE-5'-PHOSPHATE OXIDASE"/>
    <property type="match status" value="1"/>
</dbReference>
<dbReference type="GO" id="GO:0010181">
    <property type="term" value="F:FMN binding"/>
    <property type="evidence" value="ECO:0007669"/>
    <property type="project" value="UniProtKB-UniRule"/>
</dbReference>
<comment type="similarity">
    <text evidence="3 9">Belongs to the pyridoxamine 5'-phosphate oxidase family.</text>
</comment>
<dbReference type="NCBIfam" id="TIGR00558">
    <property type="entry name" value="pdxH"/>
    <property type="match status" value="1"/>
</dbReference>
<feature type="binding site" evidence="9 11">
    <location>
        <position position="184"/>
    </location>
    <ligand>
        <name>FMN</name>
        <dbReference type="ChEBI" id="CHEBI:58210"/>
    </ligand>
</feature>
<evidence type="ECO:0000259" key="13">
    <source>
        <dbReference type="Pfam" id="PF10590"/>
    </source>
</evidence>
<dbReference type="InterPro" id="IPR019740">
    <property type="entry name" value="Pyridox_Oxase_CS"/>
</dbReference>
<evidence type="ECO:0000256" key="3">
    <source>
        <dbReference type="ARBA" id="ARBA00007301"/>
    </source>
</evidence>
<proteinExistence type="inferred from homology"/>
<dbReference type="Proteomes" id="UP000481033">
    <property type="component" value="Unassembled WGS sequence"/>
</dbReference>
<accession>A0A6M0RWQ0</accession>
<feature type="binding site" evidence="9 11">
    <location>
        <begin position="139"/>
        <end position="140"/>
    </location>
    <ligand>
        <name>FMN</name>
        <dbReference type="ChEBI" id="CHEBI:58210"/>
    </ligand>
</feature>
<comment type="pathway">
    <text evidence="2 9">Cofactor metabolism; pyridoxal 5'-phosphate salvage; pyridoxal 5'-phosphate from pyridoxine 5'-phosphate: step 1/1.</text>
</comment>
<evidence type="ECO:0000256" key="6">
    <source>
        <dbReference type="ARBA" id="ARBA00022643"/>
    </source>
</evidence>
<comment type="caution">
    <text evidence="9">Lacks conserved residue(s) required for the propagation of feature annotation.</text>
</comment>
<keyword evidence="5 9" id="KW-0285">Flavoprotein</keyword>
<dbReference type="EMBL" id="QXHD01000004">
    <property type="protein sequence ID" value="NEZ60654.1"/>
    <property type="molecule type" value="Genomic_DNA"/>
</dbReference>
<dbReference type="GO" id="GO:0004733">
    <property type="term" value="F:pyridoxamine phosphate oxidase activity"/>
    <property type="evidence" value="ECO:0007669"/>
    <property type="project" value="UniProtKB-UniRule"/>
</dbReference>
<reference evidence="14 15" key="1">
    <citation type="journal article" date="2020" name="Microb. Ecol.">
        <title>Ecogenomics of the Marine Benthic Filamentous Cyanobacterium Adonisia.</title>
        <authorList>
            <person name="Walter J.M."/>
            <person name="Coutinho F.H."/>
            <person name="Leomil L."/>
            <person name="Hargreaves P.I."/>
            <person name="Campeao M.E."/>
            <person name="Vieira V.V."/>
            <person name="Silva B.S."/>
            <person name="Fistarol G.O."/>
            <person name="Salomon P.S."/>
            <person name="Sawabe T."/>
            <person name="Mino S."/>
            <person name="Hosokawa M."/>
            <person name="Miyashita H."/>
            <person name="Maruyama F."/>
            <person name="van Verk M.C."/>
            <person name="Dutilh B.E."/>
            <person name="Thompson C.C."/>
            <person name="Thompson F.L."/>
        </authorList>
    </citation>
    <scope>NUCLEOTIDE SEQUENCE [LARGE SCALE GENOMIC DNA]</scope>
    <source>
        <strain evidence="14 15">CCMR0081</strain>
    </source>
</reference>
<comment type="catalytic activity">
    <reaction evidence="9">
        <text>pyridoxamine 5'-phosphate + O2 + H2O = pyridoxal 5'-phosphate + H2O2 + NH4(+)</text>
        <dbReference type="Rhea" id="RHEA:15817"/>
        <dbReference type="ChEBI" id="CHEBI:15377"/>
        <dbReference type="ChEBI" id="CHEBI:15379"/>
        <dbReference type="ChEBI" id="CHEBI:16240"/>
        <dbReference type="ChEBI" id="CHEBI:28938"/>
        <dbReference type="ChEBI" id="CHEBI:58451"/>
        <dbReference type="ChEBI" id="CHEBI:597326"/>
        <dbReference type="EC" id="1.4.3.5"/>
    </reaction>
</comment>
<feature type="binding site" evidence="9 10">
    <location>
        <begin position="190"/>
        <end position="192"/>
    </location>
    <ligand>
        <name>substrate</name>
    </ligand>
</feature>
<dbReference type="Gene3D" id="2.30.110.10">
    <property type="entry name" value="Electron Transport, Fmn-binding Protein, Chain A"/>
    <property type="match status" value="1"/>
</dbReference>
<keyword evidence="6 9" id="KW-0288">FMN</keyword>
<evidence type="ECO:0000256" key="2">
    <source>
        <dbReference type="ARBA" id="ARBA00005037"/>
    </source>
</evidence>
<feature type="domain" description="Pyridoxine 5'-phosphate oxidase dimerisation C-terminal" evidence="13">
    <location>
        <begin position="171"/>
        <end position="213"/>
    </location>
</feature>
<comment type="function">
    <text evidence="9">Catalyzes the oxidation of either pyridoxine 5'-phosphate (PNP) or pyridoxamine 5'-phosphate (PMP) into pyridoxal 5'-phosphate (PLP).</text>
</comment>
<feature type="binding site" evidence="9 11">
    <location>
        <begin position="75"/>
        <end position="76"/>
    </location>
    <ligand>
        <name>FMN</name>
        <dbReference type="ChEBI" id="CHEBI:58210"/>
    </ligand>
</feature>
<dbReference type="UniPathway" id="UPA01068">
    <property type="reaction ID" value="UER00304"/>
</dbReference>
<name>A0A6M0RWQ0_9CYAN</name>
<evidence type="ECO:0000256" key="11">
    <source>
        <dbReference type="PIRSR" id="PIRSR000190-2"/>
    </source>
</evidence>
<dbReference type="PANTHER" id="PTHR10851">
    <property type="entry name" value="PYRIDOXINE-5-PHOSPHATE OXIDASE"/>
    <property type="match status" value="1"/>
</dbReference>
<dbReference type="AlphaFoldDB" id="A0A6M0RWQ0"/>
<dbReference type="PIRSF" id="PIRSF000190">
    <property type="entry name" value="Pyd_amn-ph_oxd"/>
    <property type="match status" value="1"/>
</dbReference>
<comment type="subunit">
    <text evidence="4 9">Homodimer.</text>
</comment>
<feature type="binding site" evidence="9 10">
    <location>
        <position position="65"/>
    </location>
    <ligand>
        <name>substrate</name>
    </ligand>
</feature>
<keyword evidence="15" id="KW-1185">Reference proteome</keyword>
<feature type="domain" description="Pyridoxamine 5'-phosphate oxidase N-terminal" evidence="12">
    <location>
        <begin position="33"/>
        <end position="157"/>
    </location>
</feature>
<dbReference type="FunFam" id="2.30.110.10:FF:000005">
    <property type="entry name" value="NAD(P)H-hydrate epimerase"/>
    <property type="match status" value="1"/>
</dbReference>
<evidence type="ECO:0000256" key="8">
    <source>
        <dbReference type="ARBA" id="ARBA00023096"/>
    </source>
</evidence>
<dbReference type="Pfam" id="PF01243">
    <property type="entry name" value="PNPOx_N"/>
    <property type="match status" value="1"/>
</dbReference>
<comment type="pathway">
    <text evidence="1 9">Cofactor metabolism; pyridoxal 5'-phosphate salvage; pyridoxal 5'-phosphate from pyridoxamine 5'-phosphate: step 1/1.</text>
</comment>
<evidence type="ECO:0000313" key="15">
    <source>
        <dbReference type="Proteomes" id="UP000481033"/>
    </source>
</evidence>
<dbReference type="RefSeq" id="WP_163660634.1">
    <property type="nucleotide sequence ID" value="NZ_QXHD01000004.1"/>
</dbReference>
<keyword evidence="7 9" id="KW-0560">Oxidoreductase</keyword>
<feature type="binding site" evidence="9 10">
    <location>
        <position position="130"/>
    </location>
    <ligand>
        <name>substrate</name>
    </ligand>
</feature>
<dbReference type="PROSITE" id="PS01064">
    <property type="entry name" value="PYRIDOX_OXIDASE"/>
    <property type="match status" value="1"/>
</dbReference>
<evidence type="ECO:0000256" key="7">
    <source>
        <dbReference type="ARBA" id="ARBA00023002"/>
    </source>
</evidence>
<evidence type="ECO:0000256" key="9">
    <source>
        <dbReference type="HAMAP-Rule" id="MF_01629"/>
    </source>
</evidence>
<feature type="binding site" evidence="9 11">
    <location>
        <position position="82"/>
    </location>
    <ligand>
        <name>FMN</name>
        <dbReference type="ChEBI" id="CHEBI:58210"/>
    </ligand>
</feature>
<keyword evidence="8 9" id="KW-0664">Pyridoxine biosynthesis</keyword>
<dbReference type="Pfam" id="PF10590">
    <property type="entry name" value="PNP_phzG_C"/>
    <property type="match status" value="1"/>
</dbReference>
<gene>
    <name evidence="9 14" type="primary">pdxH</name>
    <name evidence="14" type="ORF">DXZ20_34445</name>
</gene>
<evidence type="ECO:0000256" key="4">
    <source>
        <dbReference type="ARBA" id="ARBA00011738"/>
    </source>
</evidence>
<dbReference type="InterPro" id="IPR019576">
    <property type="entry name" value="Pyridoxamine_oxidase_dimer_C"/>
</dbReference>
<comment type="catalytic activity">
    <reaction evidence="9">
        <text>pyridoxine 5'-phosphate + O2 = pyridoxal 5'-phosphate + H2O2</text>
        <dbReference type="Rhea" id="RHEA:15149"/>
        <dbReference type="ChEBI" id="CHEBI:15379"/>
        <dbReference type="ChEBI" id="CHEBI:16240"/>
        <dbReference type="ChEBI" id="CHEBI:58589"/>
        <dbReference type="ChEBI" id="CHEBI:597326"/>
        <dbReference type="EC" id="1.4.3.5"/>
    </reaction>
</comment>
<dbReference type="InterPro" id="IPR012349">
    <property type="entry name" value="Split_barrel_FMN-bd"/>
</dbReference>
<dbReference type="HAMAP" id="MF_01629">
    <property type="entry name" value="PdxH"/>
    <property type="match status" value="1"/>
</dbReference>
<evidence type="ECO:0000256" key="1">
    <source>
        <dbReference type="ARBA" id="ARBA00004738"/>
    </source>
</evidence>
<comment type="caution">
    <text evidence="14">The sequence shown here is derived from an EMBL/GenBank/DDBJ whole genome shotgun (WGS) entry which is preliminary data.</text>
</comment>
<dbReference type="NCBIfam" id="NF004231">
    <property type="entry name" value="PRK05679.1"/>
    <property type="match status" value="1"/>
</dbReference>
<evidence type="ECO:0000259" key="12">
    <source>
        <dbReference type="Pfam" id="PF01243"/>
    </source>
</evidence>
<organism evidence="14 15">
    <name type="scientific">Adonisia turfae CCMR0081</name>
    <dbReference type="NCBI Taxonomy" id="2292702"/>
    <lineage>
        <taxon>Bacteria</taxon>
        <taxon>Bacillati</taxon>
        <taxon>Cyanobacteriota</taxon>
        <taxon>Adonisia</taxon>
        <taxon>Adonisia turfae</taxon>
    </lineage>
</organism>
<evidence type="ECO:0000256" key="10">
    <source>
        <dbReference type="PIRSR" id="PIRSR000190-1"/>
    </source>
</evidence>
<dbReference type="EC" id="1.4.3.5" evidence="9"/>
<protein>
    <recommendedName>
        <fullName evidence="9">Pyridoxine/pyridoxamine 5'-phosphate oxidase</fullName>
        <ecNumber evidence="9">1.4.3.5</ecNumber>
    </recommendedName>
    <alternativeName>
        <fullName evidence="9">PNP/PMP oxidase</fullName>
        <shortName evidence="9">PNPOx</shortName>
    </alternativeName>
    <alternativeName>
        <fullName evidence="9">Pyridoxal 5'-phosphate synthase</fullName>
    </alternativeName>
</protein>
<feature type="binding site" evidence="9 11">
    <location>
        <position position="194"/>
    </location>
    <ligand>
        <name>FMN</name>
        <dbReference type="ChEBI" id="CHEBI:58210"/>
    </ligand>
</feature>
<feature type="binding site" evidence="9 11">
    <location>
        <position position="104"/>
    </location>
    <ligand>
        <name>FMN</name>
        <dbReference type="ChEBI" id="CHEBI:58210"/>
    </ligand>
</feature>
<evidence type="ECO:0000256" key="5">
    <source>
        <dbReference type="ARBA" id="ARBA00022630"/>
    </source>
</evidence>
<dbReference type="SUPFAM" id="SSF50475">
    <property type="entry name" value="FMN-binding split barrel"/>
    <property type="match status" value="1"/>
</dbReference>
<evidence type="ECO:0000313" key="14">
    <source>
        <dbReference type="EMBL" id="NEZ60654.1"/>
    </source>
</evidence>
<feature type="binding site" evidence="10">
    <location>
        <begin position="7"/>
        <end position="10"/>
    </location>
    <ligand>
        <name>substrate</name>
    </ligand>
</feature>
<sequence>MDVSELRQEYIREGLRRENLNLDPFNQFEKWFQQACESDVPEPNAMSLATVSAAGEPSQRMVLLKYFDRQGFVFFTNYESQKAHHIDENPHVSLLFFWIALERQVRISGHAVKVSTGESFKYFATRPRGSQIGAWCSQQSSVISSRQVLELKLDEMKRKFQNQEVPLPSAWGGYRVVPSRFEFWQGRPNRLHDRFAYSLTEDPSSWQVKRLAP</sequence>
<dbReference type="InterPro" id="IPR000659">
    <property type="entry name" value="Pyridox_Oxase"/>
</dbReference>
<feature type="binding site" evidence="9 11">
    <location>
        <begin position="60"/>
        <end position="65"/>
    </location>
    <ligand>
        <name>FMN</name>
        <dbReference type="ChEBI" id="CHEBI:58210"/>
    </ligand>
</feature>
<dbReference type="GO" id="GO:0008615">
    <property type="term" value="P:pyridoxine biosynthetic process"/>
    <property type="evidence" value="ECO:0007669"/>
    <property type="project" value="UniProtKB-UniRule"/>
</dbReference>
<dbReference type="InterPro" id="IPR011576">
    <property type="entry name" value="Pyridox_Oxase_N"/>
</dbReference>
<feature type="binding site" evidence="9 10">
    <location>
        <position position="126"/>
    </location>
    <ligand>
        <name>substrate</name>
    </ligand>
</feature>
<feature type="binding site" evidence="9 10">
    <location>
        <position position="122"/>
    </location>
    <ligand>
        <name>substrate</name>
    </ligand>
</feature>
<comment type="cofactor">
    <cofactor evidence="9 11">
        <name>FMN</name>
        <dbReference type="ChEBI" id="CHEBI:58210"/>
    </cofactor>
    <text evidence="9 11">Binds 1 FMN per subunit.</text>
</comment>